<dbReference type="InterPro" id="IPR023562">
    <property type="entry name" value="ClpP/TepA"/>
</dbReference>
<gene>
    <name evidence="3" type="ORF">D1953_19400</name>
</gene>
<dbReference type="GO" id="GO:0051117">
    <property type="term" value="F:ATPase binding"/>
    <property type="evidence" value="ECO:0007669"/>
    <property type="project" value="TreeGrafter"/>
</dbReference>
<dbReference type="Pfam" id="PF00574">
    <property type="entry name" value="CLP_protease"/>
    <property type="match status" value="1"/>
</dbReference>
<evidence type="ECO:0000256" key="1">
    <source>
        <dbReference type="ARBA" id="ARBA00007039"/>
    </source>
</evidence>
<keyword evidence="4" id="KW-1185">Reference proteome</keyword>
<organism evidence="3 4">
    <name type="scientific">Peribacillus asahii</name>
    <dbReference type="NCBI Taxonomy" id="228899"/>
    <lineage>
        <taxon>Bacteria</taxon>
        <taxon>Bacillati</taxon>
        <taxon>Bacillota</taxon>
        <taxon>Bacilli</taxon>
        <taxon>Bacillales</taxon>
        <taxon>Bacillaceae</taxon>
        <taxon>Peribacillus</taxon>
    </lineage>
</organism>
<evidence type="ECO:0000256" key="2">
    <source>
        <dbReference type="RuleBase" id="RU003567"/>
    </source>
</evidence>
<evidence type="ECO:0000313" key="4">
    <source>
        <dbReference type="Proteomes" id="UP000266016"/>
    </source>
</evidence>
<dbReference type="GO" id="GO:0004176">
    <property type="term" value="F:ATP-dependent peptidase activity"/>
    <property type="evidence" value="ECO:0007669"/>
    <property type="project" value="InterPro"/>
</dbReference>
<dbReference type="Proteomes" id="UP000266016">
    <property type="component" value="Unassembled WGS sequence"/>
</dbReference>
<comment type="similarity">
    <text evidence="1 2">Belongs to the peptidase S14 family.</text>
</comment>
<dbReference type="InterPro" id="IPR001907">
    <property type="entry name" value="ClpP"/>
</dbReference>
<protein>
    <recommendedName>
        <fullName evidence="2">ATP-dependent Clp protease proteolytic subunit</fullName>
    </recommendedName>
</protein>
<dbReference type="Gene3D" id="3.90.226.10">
    <property type="entry name" value="2-enoyl-CoA Hydratase, Chain A, domain 1"/>
    <property type="match status" value="1"/>
</dbReference>
<dbReference type="PRINTS" id="PR00127">
    <property type="entry name" value="CLPPROTEASEP"/>
</dbReference>
<dbReference type="PANTHER" id="PTHR10381">
    <property type="entry name" value="ATP-DEPENDENT CLP PROTEASE PROTEOLYTIC SUBUNIT"/>
    <property type="match status" value="1"/>
</dbReference>
<dbReference type="GO" id="GO:0004252">
    <property type="term" value="F:serine-type endopeptidase activity"/>
    <property type="evidence" value="ECO:0007669"/>
    <property type="project" value="InterPro"/>
</dbReference>
<comment type="caution">
    <text evidence="3">The sequence shown here is derived from an EMBL/GenBank/DDBJ whole genome shotgun (WGS) entry which is preliminary data.</text>
</comment>
<dbReference type="EMBL" id="QWVS01000058">
    <property type="protein sequence ID" value="RID81889.1"/>
    <property type="molecule type" value="Genomic_DNA"/>
</dbReference>
<evidence type="ECO:0000313" key="3">
    <source>
        <dbReference type="EMBL" id="RID81889.1"/>
    </source>
</evidence>
<dbReference type="SUPFAM" id="SSF52096">
    <property type="entry name" value="ClpP/crotonase"/>
    <property type="match status" value="1"/>
</dbReference>
<proteinExistence type="inferred from homology"/>
<dbReference type="AlphaFoldDB" id="A0A398AVZ3"/>
<dbReference type="InterPro" id="IPR029045">
    <property type="entry name" value="ClpP/crotonase-like_dom_sf"/>
</dbReference>
<dbReference type="PANTHER" id="PTHR10381:SF11">
    <property type="entry name" value="ATP-DEPENDENT CLP PROTEASE PROTEOLYTIC SUBUNIT, MITOCHONDRIAL"/>
    <property type="match status" value="1"/>
</dbReference>
<reference evidence="3 4" key="1">
    <citation type="submission" date="2018-08" db="EMBL/GenBank/DDBJ databases">
        <title>Bacillus jemisoniae sp. nov., Bacillus chryseoplanitiae sp. nov., Bacillus resnikiae sp. nov., and Bacillus frankliniae sp. nov., isolated from Viking spacecraft and associated surfaces.</title>
        <authorList>
            <person name="Seuylemezian A."/>
            <person name="Vaishampayan P."/>
        </authorList>
    </citation>
    <scope>NUCLEOTIDE SEQUENCE [LARGE SCALE GENOMIC DNA]</scope>
    <source>
        <strain evidence="3 4">MA001</strain>
    </source>
</reference>
<sequence length="208" mass="24037">MKEGFIMKKIEFDKEYLELVANLPDSLEEYQFYLGLKERRIYFNYDVDTTIVNKIVYWIQEWNREDRELNIPVDKRKTIQIYITSNGGDVVAGFAAIDAIKSSETKVETIGVGSCASMGALLLISGHYRKAYPNTVILIHDGSMAVQSTSKKAKNTMNFYDRLDDRIKQFIVENTNISEELYTEKEDEEWYMFANDEGLSLGIVHEII</sequence>
<dbReference type="GO" id="GO:0006515">
    <property type="term" value="P:protein quality control for misfolded or incompletely synthesized proteins"/>
    <property type="evidence" value="ECO:0007669"/>
    <property type="project" value="TreeGrafter"/>
</dbReference>
<accession>A0A398AVZ3</accession>
<dbReference type="GO" id="GO:0009368">
    <property type="term" value="C:endopeptidase Clp complex"/>
    <property type="evidence" value="ECO:0007669"/>
    <property type="project" value="TreeGrafter"/>
</dbReference>
<name>A0A398AVZ3_9BACI</name>